<evidence type="ECO:0000313" key="3">
    <source>
        <dbReference type="Proteomes" id="UP000199548"/>
    </source>
</evidence>
<gene>
    <name evidence="2" type="ORF">SAMN05192543_104534</name>
</gene>
<dbReference type="AlphaFoldDB" id="A0A1I3LRM2"/>
<dbReference type="RefSeq" id="WP_143098083.1">
    <property type="nucleotide sequence ID" value="NZ_CP041743.1"/>
</dbReference>
<name>A0A1I3LRM2_9BURK</name>
<dbReference type="STRING" id="420953.SAMN05192543_104534"/>
<dbReference type="EMBL" id="FOQU01000004">
    <property type="protein sequence ID" value="SFI87096.1"/>
    <property type="molecule type" value="Genomic_DNA"/>
</dbReference>
<protein>
    <submittedName>
        <fullName evidence="2">Uncharacterized protein</fullName>
    </submittedName>
</protein>
<dbReference type="OrthoDB" id="9008260at2"/>
<organism evidence="2 3">
    <name type="scientific">Paraburkholderia megapolitana</name>
    <dbReference type="NCBI Taxonomy" id="420953"/>
    <lineage>
        <taxon>Bacteria</taxon>
        <taxon>Pseudomonadati</taxon>
        <taxon>Pseudomonadota</taxon>
        <taxon>Betaproteobacteria</taxon>
        <taxon>Burkholderiales</taxon>
        <taxon>Burkholderiaceae</taxon>
        <taxon>Paraburkholderia</taxon>
    </lineage>
</organism>
<sequence length="157" mass="17078">MSNDQSRRSGGFAGKIMPLRPTGDRRRADSIRDVVDAFTRLRGSVARFMETLARSRGVELFVDIKGSQPFPVLLSSLRSQAEQADFPRLSDLNAFIERAALAEALRDVIFQSPAVDQSALREAAAALDRLDAAFIALCIGHVLERYAQSGAPAASMV</sequence>
<proteinExistence type="predicted"/>
<feature type="region of interest" description="Disordered" evidence="1">
    <location>
        <begin position="1"/>
        <end position="25"/>
    </location>
</feature>
<evidence type="ECO:0000256" key="1">
    <source>
        <dbReference type="SAM" id="MobiDB-lite"/>
    </source>
</evidence>
<evidence type="ECO:0000313" key="2">
    <source>
        <dbReference type="EMBL" id="SFI87096.1"/>
    </source>
</evidence>
<reference evidence="2 3" key="1">
    <citation type="submission" date="2016-10" db="EMBL/GenBank/DDBJ databases">
        <authorList>
            <person name="de Groot N.N."/>
        </authorList>
    </citation>
    <scope>NUCLEOTIDE SEQUENCE [LARGE SCALE GENOMIC DNA]</scope>
    <source>
        <strain evidence="2 3">LMG 23650</strain>
    </source>
</reference>
<keyword evidence="3" id="KW-1185">Reference proteome</keyword>
<dbReference type="Proteomes" id="UP000199548">
    <property type="component" value="Unassembled WGS sequence"/>
</dbReference>
<accession>A0A1I3LRM2</accession>